<comment type="similarity">
    <text evidence="1 8">Belongs to the SOS response-associated peptidase family.</text>
</comment>
<dbReference type="SUPFAM" id="SSF143081">
    <property type="entry name" value="BB1717-like"/>
    <property type="match status" value="1"/>
</dbReference>
<name>A0ABS7G779_9BACT</name>
<dbReference type="EC" id="3.4.-.-" evidence="8"/>
<dbReference type="Proteomes" id="UP000812961">
    <property type="component" value="Unassembled WGS sequence"/>
</dbReference>
<gene>
    <name evidence="9" type="ORF">K1Y79_04120</name>
</gene>
<keyword evidence="6" id="KW-0238">DNA-binding</keyword>
<keyword evidence="3" id="KW-0227">DNA damage</keyword>
<keyword evidence="2 8" id="KW-0645">Protease</keyword>
<keyword evidence="5" id="KW-0190">Covalent protein-DNA linkage</keyword>
<dbReference type="Gene3D" id="3.90.1680.10">
    <property type="entry name" value="SOS response associated peptidase-like"/>
    <property type="match status" value="1"/>
</dbReference>
<proteinExistence type="inferred from homology"/>
<evidence type="ECO:0000256" key="6">
    <source>
        <dbReference type="ARBA" id="ARBA00023125"/>
    </source>
</evidence>
<dbReference type="PANTHER" id="PTHR13604:SF0">
    <property type="entry name" value="ABASIC SITE PROCESSING PROTEIN HMCES"/>
    <property type="match status" value="1"/>
</dbReference>
<comment type="caution">
    <text evidence="9">The sequence shown here is derived from an EMBL/GenBank/DDBJ whole genome shotgun (WGS) entry which is preliminary data.</text>
</comment>
<keyword evidence="4 8" id="KW-0378">Hydrolase</keyword>
<sequence length="290" mass="33721">MCYFNGIRVTKDEYIRLLNLEKSLAHLEHLLRPVQDAFAFQESIILKANSTKTDFDLVGMEWGFLPKHVKNRAEADRFRKGYKNAEGKFIKYDTQNAKGEELLYKGKMYREAALTNRCLLLISVYEEWRHLPKIGAKGQALTTTESYPYCVYIKDKPYILVAAIYNTWTDRETGEMIDTYSLITTAANPLMKIIHNKKERMPTILTEELAWEWLFGELSEERITQIATFQFPYEQMRIYTLDKNFKTSADPLKYVKQPRVPEVIIDGVIYDEPPEGIACEDEALPGLTLF</sequence>
<evidence type="ECO:0000256" key="8">
    <source>
        <dbReference type="RuleBase" id="RU364100"/>
    </source>
</evidence>
<evidence type="ECO:0000256" key="7">
    <source>
        <dbReference type="ARBA" id="ARBA00023239"/>
    </source>
</evidence>
<evidence type="ECO:0000313" key="9">
    <source>
        <dbReference type="EMBL" id="MBW8683512.1"/>
    </source>
</evidence>
<dbReference type="RefSeq" id="WP_220248731.1">
    <property type="nucleotide sequence ID" value="NZ_JAICCF010000001.1"/>
</dbReference>
<dbReference type="Pfam" id="PF02586">
    <property type="entry name" value="SRAP"/>
    <property type="match status" value="1"/>
</dbReference>
<evidence type="ECO:0000256" key="5">
    <source>
        <dbReference type="ARBA" id="ARBA00023124"/>
    </source>
</evidence>
<dbReference type="PANTHER" id="PTHR13604">
    <property type="entry name" value="DC12-RELATED"/>
    <property type="match status" value="1"/>
</dbReference>
<evidence type="ECO:0000256" key="3">
    <source>
        <dbReference type="ARBA" id="ARBA00022763"/>
    </source>
</evidence>
<keyword evidence="10" id="KW-1185">Reference proteome</keyword>
<evidence type="ECO:0000256" key="2">
    <source>
        <dbReference type="ARBA" id="ARBA00022670"/>
    </source>
</evidence>
<evidence type="ECO:0000256" key="1">
    <source>
        <dbReference type="ARBA" id="ARBA00008136"/>
    </source>
</evidence>
<keyword evidence="7" id="KW-0456">Lyase</keyword>
<protein>
    <recommendedName>
        <fullName evidence="8">Abasic site processing protein</fullName>
        <ecNumber evidence="8">3.4.-.-</ecNumber>
    </recommendedName>
</protein>
<dbReference type="EMBL" id="JAICCF010000001">
    <property type="protein sequence ID" value="MBW8683512.1"/>
    <property type="molecule type" value="Genomic_DNA"/>
</dbReference>
<dbReference type="InterPro" id="IPR003738">
    <property type="entry name" value="SRAP"/>
</dbReference>
<evidence type="ECO:0000313" key="10">
    <source>
        <dbReference type="Proteomes" id="UP000812961"/>
    </source>
</evidence>
<reference evidence="9 10" key="1">
    <citation type="submission" date="2021-08" db="EMBL/GenBank/DDBJ databases">
        <title>The genome sequence of Chitinophaga sp. B61.</title>
        <authorList>
            <person name="Zhang X."/>
        </authorList>
    </citation>
    <scope>NUCLEOTIDE SEQUENCE [LARGE SCALE GENOMIC DNA]</scope>
    <source>
        <strain evidence="9 10">B61</strain>
    </source>
</reference>
<evidence type="ECO:0000256" key="4">
    <source>
        <dbReference type="ARBA" id="ARBA00022801"/>
    </source>
</evidence>
<dbReference type="InterPro" id="IPR036590">
    <property type="entry name" value="SRAP-like"/>
</dbReference>
<accession>A0ABS7G779</accession>
<organism evidence="9 10">
    <name type="scientific">Chitinophaga rhizophila</name>
    <dbReference type="NCBI Taxonomy" id="2866212"/>
    <lineage>
        <taxon>Bacteria</taxon>
        <taxon>Pseudomonadati</taxon>
        <taxon>Bacteroidota</taxon>
        <taxon>Chitinophagia</taxon>
        <taxon>Chitinophagales</taxon>
        <taxon>Chitinophagaceae</taxon>
        <taxon>Chitinophaga</taxon>
    </lineage>
</organism>